<dbReference type="CDD" id="cd01679">
    <property type="entry name" value="RNR_I"/>
    <property type="match status" value="1"/>
</dbReference>
<dbReference type="Pfam" id="PF00317">
    <property type="entry name" value="Ribonuc_red_lgN"/>
    <property type="match status" value="1"/>
</dbReference>
<evidence type="ECO:0000256" key="6">
    <source>
        <dbReference type="ARBA" id="ARBA00023002"/>
    </source>
</evidence>
<evidence type="ECO:0000256" key="3">
    <source>
        <dbReference type="ARBA" id="ARBA00022533"/>
    </source>
</evidence>
<proteinExistence type="inferred from homology"/>
<dbReference type="PROSITE" id="PS51161">
    <property type="entry name" value="ATP_CONE"/>
    <property type="match status" value="1"/>
</dbReference>
<dbReference type="InterPro" id="IPR005144">
    <property type="entry name" value="ATP-cone_dom"/>
</dbReference>
<keyword evidence="5 8" id="KW-0067">ATP-binding</keyword>
<keyword evidence="7 9" id="KW-0215">Deoxyribonucleotide synthesis</keyword>
<comment type="catalytic activity">
    <reaction evidence="9">
        <text>a 2'-deoxyribonucleoside 5'-diphosphate + [thioredoxin]-disulfide + H2O = a ribonucleoside 5'-diphosphate + [thioredoxin]-dithiol</text>
        <dbReference type="Rhea" id="RHEA:23252"/>
        <dbReference type="Rhea" id="RHEA-COMP:10698"/>
        <dbReference type="Rhea" id="RHEA-COMP:10700"/>
        <dbReference type="ChEBI" id="CHEBI:15377"/>
        <dbReference type="ChEBI" id="CHEBI:29950"/>
        <dbReference type="ChEBI" id="CHEBI:50058"/>
        <dbReference type="ChEBI" id="CHEBI:57930"/>
        <dbReference type="ChEBI" id="CHEBI:73316"/>
        <dbReference type="EC" id="1.17.4.1"/>
    </reaction>
</comment>
<dbReference type="Pfam" id="PF02867">
    <property type="entry name" value="Ribonuc_red_lgC"/>
    <property type="match status" value="1"/>
</dbReference>
<dbReference type="GO" id="GO:0009263">
    <property type="term" value="P:deoxyribonucleotide biosynthetic process"/>
    <property type="evidence" value="ECO:0007669"/>
    <property type="project" value="UniProtKB-KW"/>
</dbReference>
<evidence type="ECO:0000256" key="4">
    <source>
        <dbReference type="ARBA" id="ARBA00022741"/>
    </source>
</evidence>
<dbReference type="NCBIfam" id="NF006665">
    <property type="entry name" value="PRK09209.1"/>
    <property type="match status" value="1"/>
</dbReference>
<feature type="domain" description="ATP-cone" evidence="10">
    <location>
        <begin position="7"/>
        <end position="101"/>
    </location>
</feature>
<dbReference type="GO" id="GO:0004748">
    <property type="term" value="F:ribonucleoside-diphosphate reductase activity, thioredoxin disulfide as acceptor"/>
    <property type="evidence" value="ECO:0007669"/>
    <property type="project" value="UniProtKB-EC"/>
</dbReference>
<dbReference type="PRINTS" id="PR01183">
    <property type="entry name" value="RIBORDTASEM1"/>
</dbReference>
<dbReference type="NCBIfam" id="TIGR02506">
    <property type="entry name" value="NrdE_NrdA"/>
    <property type="match status" value="1"/>
</dbReference>
<comment type="function">
    <text evidence="9">Provides the precursors necessary for DNA synthesis. Catalyzes the biosynthesis of deoxyribonucleotides from the corresponding ribonucleotides.</text>
</comment>
<dbReference type="SUPFAM" id="SSF51998">
    <property type="entry name" value="PFL-like glycyl radical enzymes"/>
    <property type="match status" value="1"/>
</dbReference>
<protein>
    <recommendedName>
        <fullName evidence="2 9">Ribonucleoside-diphosphate reductase</fullName>
        <ecNumber evidence="2 9">1.17.4.1</ecNumber>
    </recommendedName>
</protein>
<evidence type="ECO:0000259" key="10">
    <source>
        <dbReference type="PROSITE" id="PS51161"/>
    </source>
</evidence>
<keyword evidence="3" id="KW-0021">Allosteric enzyme</keyword>
<organism evidence="11 12">
    <name type="scientific">Listeria phage WIL-1</name>
    <dbReference type="NCBI Taxonomy" id="1541821"/>
    <lineage>
        <taxon>Viruses</taxon>
        <taxon>Duplodnaviria</taxon>
        <taxon>Heunggongvirae</taxon>
        <taxon>Uroviricota</taxon>
        <taxon>Caudoviricetes</taxon>
        <taxon>Herelleviridae</taxon>
        <taxon>Jasinskavirinae</taxon>
        <taxon>Pecentumvirus</taxon>
        <taxon>Pecentumvirus WIL1</taxon>
    </lineage>
</organism>
<dbReference type="Proteomes" id="UP000029360">
    <property type="component" value="Segment"/>
</dbReference>
<dbReference type="PANTHER" id="PTHR11573:SF6">
    <property type="entry name" value="RIBONUCLEOSIDE-DIPHOSPHATE REDUCTASE LARGE SUBUNIT"/>
    <property type="match status" value="1"/>
</dbReference>
<dbReference type="Gene3D" id="3.20.70.20">
    <property type="match status" value="1"/>
</dbReference>
<accession>A0A088FNW1</accession>
<dbReference type="EMBL" id="KM373208">
    <property type="protein sequence ID" value="AIM49860.1"/>
    <property type="molecule type" value="Genomic_DNA"/>
</dbReference>
<evidence type="ECO:0000256" key="5">
    <source>
        <dbReference type="ARBA" id="ARBA00022840"/>
    </source>
</evidence>
<dbReference type="InterPro" id="IPR013509">
    <property type="entry name" value="RNR_lsu_N"/>
</dbReference>
<dbReference type="PROSITE" id="PS00089">
    <property type="entry name" value="RIBORED_LARGE"/>
    <property type="match status" value="1"/>
</dbReference>
<comment type="similarity">
    <text evidence="1 9">Belongs to the ribonucleoside diphosphate reductase large chain family.</text>
</comment>
<evidence type="ECO:0000256" key="8">
    <source>
        <dbReference type="PROSITE-ProRule" id="PRU00492"/>
    </source>
</evidence>
<evidence type="ECO:0000313" key="11">
    <source>
        <dbReference type="EMBL" id="AIM49860.1"/>
    </source>
</evidence>
<dbReference type="FunFam" id="3.20.70.20:FF:000014">
    <property type="entry name" value="Ribonucleoside-diphosphate reductase"/>
    <property type="match status" value="1"/>
</dbReference>
<keyword evidence="6 9" id="KW-0560">Oxidoreductase</keyword>
<dbReference type="GO" id="GO:0005524">
    <property type="term" value="F:ATP binding"/>
    <property type="evidence" value="ECO:0007669"/>
    <property type="project" value="UniProtKB-UniRule"/>
</dbReference>
<dbReference type="InterPro" id="IPR008926">
    <property type="entry name" value="RNR_R1-su_N"/>
</dbReference>
<reference evidence="11 12" key="1">
    <citation type="submission" date="2014-08" db="EMBL/GenBank/DDBJ databases">
        <title>Genome sequencing of lytic Listeria phages isolated from washing water of food industry.</title>
        <authorList>
            <person name="Silva-Castro G.A."/>
            <person name="Rodriguez-Calvo A."/>
            <person name="Calvo C."/>
        </authorList>
    </citation>
    <scope>NUCLEOTIDE SEQUENCE [LARGE SCALE GENOMIC DNA]</scope>
</reference>
<dbReference type="EC" id="1.17.4.1" evidence="2 9"/>
<evidence type="ECO:0000256" key="1">
    <source>
        <dbReference type="ARBA" id="ARBA00010406"/>
    </source>
</evidence>
<evidence type="ECO:0000256" key="7">
    <source>
        <dbReference type="ARBA" id="ARBA00023116"/>
    </source>
</evidence>
<dbReference type="UniPathway" id="UPA00326"/>
<dbReference type="SUPFAM" id="SSF48168">
    <property type="entry name" value="R1 subunit of ribonucleotide reductase, N-terminal domain"/>
    <property type="match status" value="1"/>
</dbReference>
<dbReference type="InterPro" id="IPR000788">
    <property type="entry name" value="RNR_lg_C"/>
</dbReference>
<dbReference type="InterPro" id="IPR039718">
    <property type="entry name" value="Rrm1"/>
</dbReference>
<dbReference type="InterPro" id="IPR013346">
    <property type="entry name" value="NrdE_NrdA_C"/>
</dbReference>
<sequence>MFGGISLTVIVKDNGSRKLPFEEDRLNRYLDNIKKEFPKLNIESYRKKAIHYILSKDEYSVDEMVDYLIREAESRVDVTTPEWEFFAARLYLQRLYKKASKNRFYDAIMKYGSYVGLHESLAQRGIYSVDILEKYSREELMEAETFIDSSKDLLFTYNGLYLLATRYLATDEDKKVFELPQERWLTIALFLMQDEKENRMKLVEEAYWALSNLYMTVATPTLANAGKVGGQLSSCFIDTVDDSLQGIYDSNTDVARVSKQGGGVGVYIGNVRSSGAPIRGVLDASGGTVPWIKQLNNTAVSVDQLGARKGAITVTLDVFHKDIEAFLDLRLNNGDQRLRAHDIFTSVSIPDLFMEAVENRGEWYLFDPYEVKQKKGWYLQDYYDKEKGSGLFREKYEELIQDGTISKKRVKALDIMKRIMISQLETGTPFMFYRDTVNRANPNSHAGMIYASNLCQEIAQNMSATVVTEEIIDGDKIVVTKEAGDFVVCNLSSINLGSVFSEEDVIDRLVTIQVRMLDNVIELNKLPVPQALITNQKYRAVGLGTFGWHHLLAKKGIHWDSEEATNFADSLYERIAFHTIEASMKLAEEKGAYPYFKDSSWDTGEYFSSRNYTSDTWVDLAKKVKEKGIRNGYLMAVAPNMSTAQIAGSTASIDPIYDSFYYEEKKDYRRPVIAPELNLNTYAFYKSAYKVNQIQSVKQNGKRQRHVDQAISFNFYVPSGIKASKLLELHTTAWSEGLKTTYYVRSNDIDVEECEWCSS</sequence>
<name>A0A088FNW1_9CAUD</name>
<keyword evidence="4 8" id="KW-0547">Nucleotide-binding</keyword>
<evidence type="ECO:0000256" key="9">
    <source>
        <dbReference type="RuleBase" id="RU003410"/>
    </source>
</evidence>
<evidence type="ECO:0000313" key="12">
    <source>
        <dbReference type="Proteomes" id="UP000029360"/>
    </source>
</evidence>
<evidence type="ECO:0000256" key="2">
    <source>
        <dbReference type="ARBA" id="ARBA00012274"/>
    </source>
</evidence>
<dbReference type="OrthoDB" id="2980at10239"/>
<dbReference type="PANTHER" id="PTHR11573">
    <property type="entry name" value="RIBONUCLEOSIDE-DIPHOSPHATE REDUCTASE LARGE CHAIN"/>
    <property type="match status" value="1"/>
</dbReference>